<comment type="caution">
    <text evidence="1">The sequence shown here is derived from an EMBL/GenBank/DDBJ whole genome shotgun (WGS) entry which is preliminary data.</text>
</comment>
<organism evidence="1 2">
    <name type="scientific">Nephila pilipes</name>
    <name type="common">Giant wood spider</name>
    <name type="synonym">Nephila maculata</name>
    <dbReference type="NCBI Taxonomy" id="299642"/>
    <lineage>
        <taxon>Eukaryota</taxon>
        <taxon>Metazoa</taxon>
        <taxon>Ecdysozoa</taxon>
        <taxon>Arthropoda</taxon>
        <taxon>Chelicerata</taxon>
        <taxon>Arachnida</taxon>
        <taxon>Araneae</taxon>
        <taxon>Araneomorphae</taxon>
        <taxon>Entelegynae</taxon>
        <taxon>Araneoidea</taxon>
        <taxon>Nephilidae</taxon>
        <taxon>Nephila</taxon>
    </lineage>
</organism>
<keyword evidence="2" id="KW-1185">Reference proteome</keyword>
<name>A0A8X6MII3_NEPPI</name>
<dbReference type="Proteomes" id="UP000887013">
    <property type="component" value="Unassembled WGS sequence"/>
</dbReference>
<proteinExistence type="predicted"/>
<dbReference type="AlphaFoldDB" id="A0A8X6MII3"/>
<sequence length="89" mass="9822">MRILIETSEQPIISDANKAVLSYTTQRPASNQCLIGYNQAVSLSTIPQLGASFVNRSFPCSPMTINPLIIPVGRPERRNRRTIIQVNPG</sequence>
<dbReference type="EMBL" id="BMAW01092438">
    <property type="protein sequence ID" value="GFS54785.1"/>
    <property type="molecule type" value="Genomic_DNA"/>
</dbReference>
<accession>A0A8X6MII3</accession>
<protein>
    <submittedName>
        <fullName evidence="1">Uncharacterized protein</fullName>
    </submittedName>
</protein>
<evidence type="ECO:0000313" key="1">
    <source>
        <dbReference type="EMBL" id="GFS54785.1"/>
    </source>
</evidence>
<gene>
    <name evidence="1" type="ORF">NPIL_212091</name>
</gene>
<evidence type="ECO:0000313" key="2">
    <source>
        <dbReference type="Proteomes" id="UP000887013"/>
    </source>
</evidence>
<reference evidence="1" key="1">
    <citation type="submission" date="2020-08" db="EMBL/GenBank/DDBJ databases">
        <title>Multicomponent nature underlies the extraordinary mechanical properties of spider dragline silk.</title>
        <authorList>
            <person name="Kono N."/>
            <person name="Nakamura H."/>
            <person name="Mori M."/>
            <person name="Yoshida Y."/>
            <person name="Ohtoshi R."/>
            <person name="Malay A.D."/>
            <person name="Moran D.A.P."/>
            <person name="Tomita M."/>
            <person name="Numata K."/>
            <person name="Arakawa K."/>
        </authorList>
    </citation>
    <scope>NUCLEOTIDE SEQUENCE</scope>
</reference>